<proteinExistence type="predicted"/>
<feature type="compositionally biased region" description="Low complexity" evidence="1">
    <location>
        <begin position="7"/>
        <end position="20"/>
    </location>
</feature>
<dbReference type="RefSeq" id="WP_202690305.1">
    <property type="nucleotide sequence ID" value="NZ_JAESVN010000018.1"/>
</dbReference>
<evidence type="ECO:0000313" key="2">
    <source>
        <dbReference type="EMBL" id="MBL4919324.1"/>
    </source>
</evidence>
<dbReference type="Proteomes" id="UP000648908">
    <property type="component" value="Unassembled WGS sequence"/>
</dbReference>
<feature type="non-terminal residue" evidence="2">
    <location>
        <position position="482"/>
    </location>
</feature>
<name>A0A8K0Y2U5_9RHOB</name>
<evidence type="ECO:0000256" key="1">
    <source>
        <dbReference type="SAM" id="MobiDB-lite"/>
    </source>
</evidence>
<feature type="region of interest" description="Disordered" evidence="1">
    <location>
        <begin position="1"/>
        <end position="25"/>
    </location>
</feature>
<keyword evidence="3" id="KW-1185">Reference proteome</keyword>
<comment type="caution">
    <text evidence="2">The sequence shown here is derived from an EMBL/GenBank/DDBJ whole genome shotgun (WGS) entry which is preliminary data.</text>
</comment>
<sequence>MRKTAFPEEIAAEAGPAGPGDIPRPRVSSLQHLPLSSRRVMRPPRQILHLEAALVPAGRAICRTARGDWLALTAGEADQPPPQENPAIREVPAAIAGTGGRADQELAKAGLAKAGLAAGERSAWTGFLTGTLPRILLAARMAPAGTPVLVDADLPPVCRAALGLCLPGHPLRDLVPGEQLRIGRLYAALTGDPEDLTLSPADMNLLSGLRAAGTGRAAAGERLLLWSSETARTLRNATPLRHALEARGCVTLDMTGMALPERIAALRSARAVVLADPALLGDALLAPGGAQMFALLPEGTDLHRWSLAGQLGGHRMTVVLGSARYHRLRRRFLPHGLRGEQVFHVDPHLILPFLPAPPAPPQDLSPTALLDALYGASFEADVLTGAWAVHAGPTPAGFEDRLRALRGQAARRLAEAPEAEISAVSGHAFFADFARNIRSGFPVLAGFTAWEAAAAEQLRRSFAGQEAGEGPLAAAALTGAAG</sequence>
<dbReference type="EMBL" id="JAESVN010000018">
    <property type="protein sequence ID" value="MBL4919324.1"/>
    <property type="molecule type" value="Genomic_DNA"/>
</dbReference>
<reference evidence="2" key="1">
    <citation type="submission" date="2021-01" db="EMBL/GenBank/DDBJ databases">
        <title>Tabrizicola alba sp. nov. a motile alkaliphilic bacterium isolated from a soda lake.</title>
        <authorList>
            <person name="Szuroczki S."/>
            <person name="Abbaszade G."/>
            <person name="Schumann P."/>
            <person name="Toth E."/>
        </authorList>
    </citation>
    <scope>NUCLEOTIDE SEQUENCE</scope>
    <source>
        <strain evidence="2">DMG-N-6</strain>
    </source>
</reference>
<protein>
    <submittedName>
        <fullName evidence="2">DUF563 domain-containing protein</fullName>
    </submittedName>
</protein>
<gene>
    <name evidence="2" type="ORF">JL811_19090</name>
</gene>
<dbReference type="AlphaFoldDB" id="A0A8K0Y2U5"/>
<accession>A0A8K0Y2U5</accession>
<evidence type="ECO:0000313" key="3">
    <source>
        <dbReference type="Proteomes" id="UP000648908"/>
    </source>
</evidence>
<organism evidence="2 3">
    <name type="scientific">Szabonella alba</name>
    <dbReference type="NCBI Taxonomy" id="2804194"/>
    <lineage>
        <taxon>Bacteria</taxon>
        <taxon>Pseudomonadati</taxon>
        <taxon>Pseudomonadota</taxon>
        <taxon>Alphaproteobacteria</taxon>
        <taxon>Rhodobacterales</taxon>
        <taxon>Paracoccaceae</taxon>
        <taxon>Szabonella</taxon>
    </lineage>
</organism>